<evidence type="ECO:0000256" key="6">
    <source>
        <dbReference type="PROSITE-ProRule" id="PRU01091"/>
    </source>
</evidence>
<protein>
    <submittedName>
        <fullName evidence="8">Transcriptional regulator</fullName>
    </submittedName>
</protein>
<dbReference type="InterPro" id="IPR016032">
    <property type="entry name" value="Sig_transdc_resp-reg_C-effctor"/>
</dbReference>
<evidence type="ECO:0000313" key="9">
    <source>
        <dbReference type="Proteomes" id="UP000763557"/>
    </source>
</evidence>
<dbReference type="SMART" id="SM01043">
    <property type="entry name" value="BTAD"/>
    <property type="match status" value="1"/>
</dbReference>
<dbReference type="InterPro" id="IPR001867">
    <property type="entry name" value="OmpR/PhoB-type_DNA-bd"/>
</dbReference>
<reference evidence="8 9" key="1">
    <citation type="submission" date="2020-01" db="EMBL/GenBank/DDBJ databases">
        <title>Kibdelosporangium persica a novel Actinomycetes from a hot desert in Iran.</title>
        <authorList>
            <person name="Safaei N."/>
            <person name="Zaburannyi N."/>
            <person name="Mueller R."/>
            <person name="Wink J."/>
        </authorList>
    </citation>
    <scope>NUCLEOTIDE SEQUENCE [LARGE SCALE GENOMIC DNA]</scope>
    <source>
        <strain evidence="8 9">4NS15</strain>
    </source>
</reference>
<comment type="caution">
    <text evidence="8">The sequence shown here is derived from an EMBL/GenBank/DDBJ whole genome shotgun (WGS) entry which is preliminary data.</text>
</comment>
<feature type="DNA-binding region" description="OmpR/PhoB-type" evidence="6">
    <location>
        <begin position="1"/>
        <end position="90"/>
    </location>
</feature>
<sequence length="897" mass="98243">MEFRLFGEVQLRTADRPLDVGTPRQQAVLAALLVDVGRPVPIEALIDRVWDHAPPAEARNVLYSHLSRIRRLLKGIATLERRPAGYVLDVPPDSVDVHRFWRLVERSKDLPDDERATALAEALALWQGTPLAGIQGEWVDQVRDRWSRRRLDAIVQWGEVELRLARPAKVIDVFLDLAAEHPLAEQFERVLMRALHAAGRGAEALDRYSAIRQRLSDELGTDPGPELRALHSLILRGEPAPPRRTSSAPAQLPPDVYGFAGRAEYLGQLGRLEKARIVVISGTAGVGKTSLAVHWAHRARADFPDGQLYLNLRGFDPTGTPVSPAEAVRAFVDAFHVPRERVPAGFEAQVGLYRSLLADRRVLIVLDNARDADQVRPLLPGASQCLVLVTSRDQLAGLVAEGAHPLMLDLLTLAEARQLLAGRIGPARVAAEPEAVDEIIRLCARLPLALAVVAARAATHPKFSLAALADELRPGLGELSGADPATDPRAVFSWSYLQLTPEAARLFRLLGLHPGPDVTTRAAASTAGLPVAKVRPLLAELAGAHLVAEESPGRYGLHDLLRTYAAELAQDDDDRFAATQRMLAYYVHSGNLADGLLDPFRETPPELPGLPAGVVVEPMSDKAKALAWFHAEHRVMVAAITRTTGFDEEVWLLAWTLRRYFTRSGLRHEQLRSLLPALEAARRLGDPAKEAYAQCFIGCCHVLFGRSGEGAELLRTALELYREAGDRLGEGLVLQCFCWMLERENRHTEALRYAQRCLDVFRAAGHKPGEGRALNAVGFLHALLGAHVDALNYCQKAIDLQLKLGDDVGAAQTWDSLGLAYSRLGDHERAIVCHQSSVDVNRELGNRHSEAIALTSLGDAHHNAGDVSSAHVAWHRAAERFEQIGLPEAGELRARLG</sequence>
<dbReference type="SUPFAM" id="SSF46894">
    <property type="entry name" value="C-terminal effector domain of the bipartite response regulators"/>
    <property type="match status" value="1"/>
</dbReference>
<evidence type="ECO:0000256" key="3">
    <source>
        <dbReference type="ARBA" id="ARBA00023125"/>
    </source>
</evidence>
<dbReference type="PROSITE" id="PS50005">
    <property type="entry name" value="TPR"/>
    <property type="match status" value="1"/>
</dbReference>
<dbReference type="InterPro" id="IPR027417">
    <property type="entry name" value="P-loop_NTPase"/>
</dbReference>
<feature type="domain" description="OmpR/PhoB-type" evidence="7">
    <location>
        <begin position="1"/>
        <end position="90"/>
    </location>
</feature>
<evidence type="ECO:0000259" key="7">
    <source>
        <dbReference type="PROSITE" id="PS51755"/>
    </source>
</evidence>
<evidence type="ECO:0000256" key="1">
    <source>
        <dbReference type="ARBA" id="ARBA00005820"/>
    </source>
</evidence>
<name>A0ABX2EWB5_9PSEU</name>
<dbReference type="Pfam" id="PF00486">
    <property type="entry name" value="Trans_reg_C"/>
    <property type="match status" value="1"/>
</dbReference>
<feature type="repeat" description="TPR" evidence="5">
    <location>
        <begin position="811"/>
        <end position="844"/>
    </location>
</feature>
<dbReference type="RefSeq" id="WP_173123804.1">
    <property type="nucleotide sequence ID" value="NZ_JAAATY010000001.1"/>
</dbReference>
<dbReference type="InterPro" id="IPR005158">
    <property type="entry name" value="BTAD"/>
</dbReference>
<dbReference type="Pfam" id="PF03704">
    <property type="entry name" value="BTAD"/>
    <property type="match status" value="1"/>
</dbReference>
<keyword evidence="5" id="KW-0802">TPR repeat</keyword>
<keyword evidence="4" id="KW-0804">Transcription</keyword>
<dbReference type="SUPFAM" id="SSF52540">
    <property type="entry name" value="P-loop containing nucleoside triphosphate hydrolases"/>
    <property type="match status" value="1"/>
</dbReference>
<dbReference type="SUPFAM" id="SSF48452">
    <property type="entry name" value="TPR-like"/>
    <property type="match status" value="3"/>
</dbReference>
<dbReference type="SMART" id="SM00028">
    <property type="entry name" value="TPR"/>
    <property type="match status" value="4"/>
</dbReference>
<evidence type="ECO:0000256" key="5">
    <source>
        <dbReference type="PROSITE-ProRule" id="PRU00339"/>
    </source>
</evidence>
<dbReference type="PROSITE" id="PS51755">
    <property type="entry name" value="OMPR_PHOB"/>
    <property type="match status" value="1"/>
</dbReference>
<dbReference type="PRINTS" id="PR00364">
    <property type="entry name" value="DISEASERSIST"/>
</dbReference>
<keyword evidence="3 6" id="KW-0238">DNA-binding</keyword>
<dbReference type="EMBL" id="JAAATY010000001">
    <property type="protein sequence ID" value="NRN63264.1"/>
    <property type="molecule type" value="Genomic_DNA"/>
</dbReference>
<evidence type="ECO:0000256" key="2">
    <source>
        <dbReference type="ARBA" id="ARBA00023015"/>
    </source>
</evidence>
<keyword evidence="9" id="KW-1185">Reference proteome</keyword>
<organism evidence="8 9">
    <name type="scientific">Kibdelosporangium persicum</name>
    <dbReference type="NCBI Taxonomy" id="2698649"/>
    <lineage>
        <taxon>Bacteria</taxon>
        <taxon>Bacillati</taxon>
        <taxon>Actinomycetota</taxon>
        <taxon>Actinomycetes</taxon>
        <taxon>Pseudonocardiales</taxon>
        <taxon>Pseudonocardiaceae</taxon>
        <taxon>Kibdelosporangium</taxon>
    </lineage>
</organism>
<dbReference type="Gene3D" id="3.40.50.300">
    <property type="entry name" value="P-loop containing nucleotide triphosphate hydrolases"/>
    <property type="match status" value="1"/>
</dbReference>
<dbReference type="PANTHER" id="PTHR35807">
    <property type="entry name" value="TRANSCRIPTIONAL REGULATOR REDD-RELATED"/>
    <property type="match status" value="1"/>
</dbReference>
<dbReference type="Proteomes" id="UP000763557">
    <property type="component" value="Unassembled WGS sequence"/>
</dbReference>
<evidence type="ECO:0000256" key="4">
    <source>
        <dbReference type="ARBA" id="ARBA00023163"/>
    </source>
</evidence>
<dbReference type="InterPro" id="IPR036388">
    <property type="entry name" value="WH-like_DNA-bd_sf"/>
</dbReference>
<dbReference type="PANTHER" id="PTHR35807:SF1">
    <property type="entry name" value="TRANSCRIPTIONAL REGULATOR REDD"/>
    <property type="match status" value="1"/>
</dbReference>
<proteinExistence type="inferred from homology"/>
<dbReference type="SMART" id="SM00862">
    <property type="entry name" value="Trans_reg_C"/>
    <property type="match status" value="1"/>
</dbReference>
<gene>
    <name evidence="8" type="ORF">GC106_4650</name>
</gene>
<dbReference type="Pfam" id="PF13424">
    <property type="entry name" value="TPR_12"/>
    <property type="match status" value="2"/>
</dbReference>
<dbReference type="Gene3D" id="1.25.40.10">
    <property type="entry name" value="Tetratricopeptide repeat domain"/>
    <property type="match status" value="2"/>
</dbReference>
<dbReference type="InterPro" id="IPR019734">
    <property type="entry name" value="TPR_rpt"/>
</dbReference>
<keyword evidence="2" id="KW-0805">Transcription regulation</keyword>
<evidence type="ECO:0000313" key="8">
    <source>
        <dbReference type="EMBL" id="NRN63264.1"/>
    </source>
</evidence>
<dbReference type="InterPro" id="IPR011990">
    <property type="entry name" value="TPR-like_helical_dom_sf"/>
</dbReference>
<dbReference type="CDD" id="cd15831">
    <property type="entry name" value="BTAD"/>
    <property type="match status" value="1"/>
</dbReference>
<accession>A0ABX2EWB5</accession>
<comment type="similarity">
    <text evidence="1">Belongs to the AfsR/DnrI/RedD regulatory family.</text>
</comment>
<dbReference type="InterPro" id="IPR051677">
    <property type="entry name" value="AfsR-DnrI-RedD_regulator"/>
</dbReference>
<dbReference type="Gene3D" id="1.10.10.10">
    <property type="entry name" value="Winged helix-like DNA-binding domain superfamily/Winged helix DNA-binding domain"/>
    <property type="match status" value="1"/>
</dbReference>